<evidence type="ECO:0000313" key="2">
    <source>
        <dbReference type="EMBL" id="KAH0737899.1"/>
    </source>
</evidence>
<dbReference type="Pfam" id="PF13960">
    <property type="entry name" value="DUF4218"/>
    <property type="match status" value="1"/>
</dbReference>
<protein>
    <recommendedName>
        <fullName evidence="1">DUF4218 domain-containing protein</fullName>
    </recommendedName>
</protein>
<proteinExistence type="predicted"/>
<keyword evidence="4" id="KW-1185">Reference proteome</keyword>
<sequence length="87" mass="9801">MGTFKSYIHNRRYLEGCIAETQGGIDCMDLFSKYLHGSVRTRFNRSAKNNDECEPSDSEIVSLFPNRGVPLGAKKIDPFILDNKSLS</sequence>
<evidence type="ECO:0000259" key="1">
    <source>
        <dbReference type="Pfam" id="PF13960"/>
    </source>
</evidence>
<name>A0ABQ7WSP8_SOLTU</name>
<evidence type="ECO:0000313" key="3">
    <source>
        <dbReference type="EMBL" id="KAH0783761.1"/>
    </source>
</evidence>
<reference evidence="3 4" key="1">
    <citation type="journal article" date="2021" name="bioRxiv">
        <title>Chromosome-scale and haplotype-resolved genome assembly of a tetraploid potato cultivar.</title>
        <authorList>
            <person name="Sun H."/>
            <person name="Jiao W.-B."/>
            <person name="Krause K."/>
            <person name="Campoy J.A."/>
            <person name="Goel M."/>
            <person name="Folz-Donahue K."/>
            <person name="Kukat C."/>
            <person name="Huettel B."/>
            <person name="Schneeberger K."/>
        </authorList>
    </citation>
    <scope>NUCLEOTIDE SEQUENCE [LARGE SCALE GENOMIC DNA]</scope>
    <source>
        <strain evidence="3">SolTubOtavaFocal</strain>
        <tissue evidence="3">Leaves</tissue>
    </source>
</reference>
<dbReference type="PANTHER" id="PTHR48451:SF1">
    <property type="entry name" value="DUF4218 DOMAIN-CONTAINING PROTEIN"/>
    <property type="match status" value="1"/>
</dbReference>
<dbReference type="EMBL" id="JAIVGD010000001">
    <property type="protein sequence ID" value="KAH0783761.1"/>
    <property type="molecule type" value="Genomic_DNA"/>
</dbReference>
<accession>A0ABQ7WSP8</accession>
<dbReference type="EMBL" id="JAIVGD010000028">
    <property type="protein sequence ID" value="KAH0737899.1"/>
    <property type="molecule type" value="Genomic_DNA"/>
</dbReference>
<dbReference type="PANTHER" id="PTHR48451">
    <property type="entry name" value="DUF4218 DOMAIN-CONTAINING PROTEIN"/>
    <property type="match status" value="1"/>
</dbReference>
<dbReference type="InterPro" id="IPR025452">
    <property type="entry name" value="DUF4218"/>
</dbReference>
<comment type="caution">
    <text evidence="3">The sequence shown here is derived from an EMBL/GenBank/DDBJ whole genome shotgun (WGS) entry which is preliminary data.</text>
</comment>
<dbReference type="Proteomes" id="UP000826656">
    <property type="component" value="Unassembled WGS sequence"/>
</dbReference>
<organism evidence="3 4">
    <name type="scientific">Solanum tuberosum</name>
    <name type="common">Potato</name>
    <dbReference type="NCBI Taxonomy" id="4113"/>
    <lineage>
        <taxon>Eukaryota</taxon>
        <taxon>Viridiplantae</taxon>
        <taxon>Streptophyta</taxon>
        <taxon>Embryophyta</taxon>
        <taxon>Tracheophyta</taxon>
        <taxon>Spermatophyta</taxon>
        <taxon>Magnoliopsida</taxon>
        <taxon>eudicotyledons</taxon>
        <taxon>Gunneridae</taxon>
        <taxon>Pentapetalae</taxon>
        <taxon>asterids</taxon>
        <taxon>lamiids</taxon>
        <taxon>Solanales</taxon>
        <taxon>Solanaceae</taxon>
        <taxon>Solanoideae</taxon>
        <taxon>Solaneae</taxon>
        <taxon>Solanum</taxon>
    </lineage>
</organism>
<feature type="domain" description="DUF4218" evidence="1">
    <location>
        <begin position="3"/>
        <end position="49"/>
    </location>
</feature>
<gene>
    <name evidence="3" type="ORF">KY290_003359</name>
    <name evidence="2" type="ORF">KY290_036604</name>
</gene>
<evidence type="ECO:0000313" key="4">
    <source>
        <dbReference type="Proteomes" id="UP000826656"/>
    </source>
</evidence>